<accession>A0A8T0CDQ8</accession>
<organism evidence="1 2">
    <name type="scientific">Pseudoalteromonas rubra</name>
    <dbReference type="NCBI Taxonomy" id="43658"/>
    <lineage>
        <taxon>Bacteria</taxon>
        <taxon>Pseudomonadati</taxon>
        <taxon>Pseudomonadota</taxon>
        <taxon>Gammaproteobacteria</taxon>
        <taxon>Alteromonadales</taxon>
        <taxon>Pseudoalteromonadaceae</taxon>
        <taxon>Pseudoalteromonas</taxon>
    </lineage>
</organism>
<reference evidence="1 2" key="1">
    <citation type="journal article" date="2012" name="J. Bacteriol.">
        <title>Genome sequence of the cycloprodigiosin-producing bacterial strain Pseudoalteromonas rubra ATCC 29570(T).</title>
        <authorList>
            <person name="Xie B.B."/>
            <person name="Shu Y.L."/>
            <person name="Qin Q.L."/>
            <person name="Rong J.C."/>
            <person name="Zhang X.Y."/>
            <person name="Chen X.L."/>
            <person name="Zhou B.C."/>
            <person name="Zhang Y.Z."/>
        </authorList>
    </citation>
    <scope>NUCLEOTIDE SEQUENCE [LARGE SCALE GENOMIC DNA]</scope>
    <source>
        <strain evidence="1 2">DSM 6842</strain>
    </source>
</reference>
<sequence length="38" mass="4399">MAYNKVIKITSLLKISYYSSEMRRFIGADIAYFSISDC</sequence>
<evidence type="ECO:0000313" key="2">
    <source>
        <dbReference type="Proteomes" id="UP000016480"/>
    </source>
</evidence>
<protein>
    <submittedName>
        <fullName evidence="1">Uncharacterized protein</fullName>
    </submittedName>
</protein>
<name>A0A8T0CDQ8_9GAMM</name>
<dbReference type="AlphaFoldDB" id="A0A8T0CDQ8"/>
<proteinExistence type="predicted"/>
<dbReference type="EMBL" id="AHCD03000020">
    <property type="protein sequence ID" value="KAF7788846.1"/>
    <property type="molecule type" value="Genomic_DNA"/>
</dbReference>
<evidence type="ECO:0000313" key="1">
    <source>
        <dbReference type="EMBL" id="KAF7788846.1"/>
    </source>
</evidence>
<comment type="caution">
    <text evidence="1">The sequence shown here is derived from an EMBL/GenBank/DDBJ whole genome shotgun (WGS) entry which is preliminary data.</text>
</comment>
<gene>
    <name evidence="1" type="ORF">PRUB_a1930</name>
</gene>
<dbReference type="Proteomes" id="UP000016480">
    <property type="component" value="Unassembled WGS sequence"/>
</dbReference>